<dbReference type="Proteomes" id="UP000249842">
    <property type="component" value="Unassembled WGS sequence"/>
</dbReference>
<protein>
    <submittedName>
        <fullName evidence="1">RidA family protein</fullName>
    </submittedName>
</protein>
<gene>
    <name evidence="1" type="ORF">DJ021_13550</name>
</gene>
<organism evidence="1 2">
    <name type="scientific">Phenylobacterium hankyongense</name>
    <dbReference type="NCBI Taxonomy" id="1813876"/>
    <lineage>
        <taxon>Bacteria</taxon>
        <taxon>Pseudomonadati</taxon>
        <taxon>Pseudomonadota</taxon>
        <taxon>Alphaproteobacteria</taxon>
        <taxon>Caulobacterales</taxon>
        <taxon>Caulobacteraceae</taxon>
        <taxon>Phenylobacterium</taxon>
    </lineage>
</organism>
<keyword evidence="2" id="KW-1185">Reference proteome</keyword>
<dbReference type="InterPro" id="IPR035959">
    <property type="entry name" value="RutC-like_sf"/>
</dbReference>
<dbReference type="AlphaFoldDB" id="A0A328B6W4"/>
<accession>A0A328B6W4</accession>
<evidence type="ECO:0000313" key="2">
    <source>
        <dbReference type="Proteomes" id="UP000249842"/>
    </source>
</evidence>
<dbReference type="GO" id="GO:0019239">
    <property type="term" value="F:deaminase activity"/>
    <property type="evidence" value="ECO:0007669"/>
    <property type="project" value="TreeGrafter"/>
</dbReference>
<dbReference type="Gene3D" id="3.30.1330.40">
    <property type="entry name" value="RutC-like"/>
    <property type="match status" value="1"/>
</dbReference>
<dbReference type="PANTHER" id="PTHR11803:SF39">
    <property type="entry name" value="2-IMINOBUTANOATE_2-IMINOPROPANOATE DEAMINASE"/>
    <property type="match status" value="1"/>
</dbReference>
<dbReference type="Pfam" id="PF01042">
    <property type="entry name" value="Ribonuc_L-PSP"/>
    <property type="match status" value="1"/>
</dbReference>
<dbReference type="InterPro" id="IPR006175">
    <property type="entry name" value="YjgF/YER057c/UK114"/>
</dbReference>
<dbReference type="SUPFAM" id="SSF55298">
    <property type="entry name" value="YjgF-like"/>
    <property type="match status" value="1"/>
</dbReference>
<reference evidence="2" key="1">
    <citation type="submission" date="2018-05" db="EMBL/GenBank/DDBJ databases">
        <authorList>
            <person name="Li X."/>
        </authorList>
    </citation>
    <scope>NUCLEOTIDE SEQUENCE [LARGE SCALE GENOMIC DNA]</scope>
    <source>
        <strain evidence="2">HKS-05</strain>
    </source>
</reference>
<dbReference type="EMBL" id="QFYP01000001">
    <property type="protein sequence ID" value="RAK60758.1"/>
    <property type="molecule type" value="Genomic_DNA"/>
</dbReference>
<dbReference type="PANTHER" id="PTHR11803">
    <property type="entry name" value="2-IMINOBUTANOATE/2-IMINOPROPANOATE DEAMINASE RIDA"/>
    <property type="match status" value="1"/>
</dbReference>
<dbReference type="RefSeq" id="WP_111458050.1">
    <property type="nucleotide sequence ID" value="NZ_QFYP01000001.1"/>
</dbReference>
<name>A0A328B6W4_9CAUL</name>
<dbReference type="GO" id="GO:0005829">
    <property type="term" value="C:cytosol"/>
    <property type="evidence" value="ECO:0007669"/>
    <property type="project" value="TreeGrafter"/>
</dbReference>
<proteinExistence type="predicted"/>
<evidence type="ECO:0000313" key="1">
    <source>
        <dbReference type="EMBL" id="RAK60758.1"/>
    </source>
</evidence>
<sequence length="128" mass="14250">MIEYPAQADAPHSHLPFSPCTRFGDLIFVSGQASVDSAGAIVTDTFEGEVRRSIDNLRRVLESAGSGLQYVVQTRNYVRDPADVAAFNRIYPEYFRPPFPARTTITNCLPEVLKYEIECVAVMPPALR</sequence>
<dbReference type="CDD" id="cd00448">
    <property type="entry name" value="YjgF_YER057c_UK114_family"/>
    <property type="match status" value="1"/>
</dbReference>
<dbReference type="OrthoDB" id="9783572at2"/>
<comment type="caution">
    <text evidence="1">The sequence shown here is derived from an EMBL/GenBank/DDBJ whole genome shotgun (WGS) entry which is preliminary data.</text>
</comment>